<dbReference type="InterPro" id="IPR023231">
    <property type="entry name" value="GSKIP_dom_sf"/>
</dbReference>
<gene>
    <name evidence="3" type="ORF">BGZ99_004129</name>
</gene>
<evidence type="ECO:0000313" key="4">
    <source>
        <dbReference type="Proteomes" id="UP000738325"/>
    </source>
</evidence>
<dbReference type="Gene3D" id="3.30.2280.10">
    <property type="entry name" value="Hypothetical protein (hspc210)"/>
    <property type="match status" value="1"/>
</dbReference>
<feature type="domain" description="GSKIP" evidence="2">
    <location>
        <begin position="103"/>
        <end position="142"/>
    </location>
</feature>
<dbReference type="Pfam" id="PF05303">
    <property type="entry name" value="GSKIP_dom"/>
    <property type="match status" value="1"/>
</dbReference>
<evidence type="ECO:0000259" key="2">
    <source>
        <dbReference type="Pfam" id="PF05303"/>
    </source>
</evidence>
<accession>A0A9P6RL42</accession>
<dbReference type="Proteomes" id="UP000738325">
    <property type="component" value="Unassembled WGS sequence"/>
</dbReference>
<dbReference type="OrthoDB" id="5804279at2759"/>
<comment type="caution">
    <text evidence="3">The sequence shown here is derived from an EMBL/GenBank/DDBJ whole genome shotgun (WGS) entry which is preliminary data.</text>
</comment>
<organism evidence="3 4">
    <name type="scientific">Dissophora globulifera</name>
    <dbReference type="NCBI Taxonomy" id="979702"/>
    <lineage>
        <taxon>Eukaryota</taxon>
        <taxon>Fungi</taxon>
        <taxon>Fungi incertae sedis</taxon>
        <taxon>Mucoromycota</taxon>
        <taxon>Mortierellomycotina</taxon>
        <taxon>Mortierellomycetes</taxon>
        <taxon>Mortierellales</taxon>
        <taxon>Mortierellaceae</taxon>
        <taxon>Dissophora</taxon>
    </lineage>
</organism>
<name>A0A9P6RL42_9FUNG</name>
<evidence type="ECO:0000313" key="3">
    <source>
        <dbReference type="EMBL" id="KAG0321072.1"/>
    </source>
</evidence>
<reference evidence="3" key="1">
    <citation type="journal article" date="2020" name="Fungal Divers.">
        <title>Resolving the Mortierellaceae phylogeny through synthesis of multi-gene phylogenetics and phylogenomics.</title>
        <authorList>
            <person name="Vandepol N."/>
            <person name="Liber J."/>
            <person name="Desiro A."/>
            <person name="Na H."/>
            <person name="Kennedy M."/>
            <person name="Barry K."/>
            <person name="Grigoriev I.V."/>
            <person name="Miller A.N."/>
            <person name="O'Donnell K."/>
            <person name="Stajich J.E."/>
            <person name="Bonito G."/>
        </authorList>
    </citation>
    <scope>NUCLEOTIDE SEQUENCE</scope>
    <source>
        <strain evidence="3">REB-010B</strain>
    </source>
</reference>
<dbReference type="SUPFAM" id="SSF103107">
    <property type="entry name" value="Hypothetical protein c14orf129, hspc210"/>
    <property type="match status" value="1"/>
</dbReference>
<evidence type="ECO:0000256" key="1">
    <source>
        <dbReference type="SAM" id="MobiDB-lite"/>
    </source>
</evidence>
<keyword evidence="4" id="KW-1185">Reference proteome</keyword>
<feature type="region of interest" description="Disordered" evidence="1">
    <location>
        <begin position="154"/>
        <end position="178"/>
    </location>
</feature>
<sequence length="178" mass="19084">MVPDLTHYAQGLHPATFPVHVTTEQRPSESSLSAQFVVVLKELHRADVVLDGRGFRVVSLSPFAPEAAASSPTLIAAAGSLTAAPIAVAPTTTLPSAKQPSLSDRQQEALSGLAYETIEALLMALSPGFEEFFGQELSRKLGAISWDRLEQRYAASDESNNGDSDDEDKVYVIDNKLS</sequence>
<dbReference type="EMBL" id="JAAAIP010000257">
    <property type="protein sequence ID" value="KAG0321072.1"/>
    <property type="molecule type" value="Genomic_DNA"/>
</dbReference>
<protein>
    <recommendedName>
        <fullName evidence="2">GSKIP domain-containing protein</fullName>
    </recommendedName>
</protein>
<proteinExistence type="predicted"/>
<dbReference type="InterPro" id="IPR007967">
    <property type="entry name" value="GSKIP_dom"/>
</dbReference>
<dbReference type="AlphaFoldDB" id="A0A9P6RL42"/>